<gene>
    <name evidence="2" type="ORF">GXP67_08990</name>
</gene>
<dbReference type="Pfam" id="PF13598">
    <property type="entry name" value="DUF4139"/>
    <property type="match status" value="1"/>
</dbReference>
<evidence type="ECO:0000313" key="2">
    <source>
        <dbReference type="EMBL" id="QHT66782.1"/>
    </source>
</evidence>
<dbReference type="Proteomes" id="UP000480178">
    <property type="component" value="Chromosome"/>
</dbReference>
<dbReference type="KEGG" id="rhoz:GXP67_08990"/>
<accession>A0A6C0GGB3</accession>
<evidence type="ECO:0000313" key="3">
    <source>
        <dbReference type="Proteomes" id="UP000480178"/>
    </source>
</evidence>
<feature type="domain" description="DUF4139" evidence="1">
    <location>
        <begin position="2"/>
        <end position="68"/>
    </location>
</feature>
<reference evidence="2 3" key="1">
    <citation type="submission" date="2020-01" db="EMBL/GenBank/DDBJ databases">
        <authorList>
            <person name="Kim M.K."/>
        </authorList>
    </citation>
    <scope>NUCLEOTIDE SEQUENCE [LARGE SCALE GENOMIC DNA]</scope>
    <source>
        <strain evidence="2 3">172606-1</strain>
    </source>
</reference>
<proteinExistence type="predicted"/>
<sequence>MRNTKKESIRLTLQDQIPVSTDSQIEVELQEAKNAAFTKETGMLSWELTLAPAQSQTIDIRYMVKYPKDKQITGIQ</sequence>
<name>A0A6C0GGB3_9BACT</name>
<dbReference type="PANTHER" id="PTHR31005:SF8">
    <property type="entry name" value="DUF4139 DOMAIN-CONTAINING PROTEIN"/>
    <property type="match status" value="1"/>
</dbReference>
<dbReference type="EMBL" id="CP048222">
    <property type="protein sequence ID" value="QHT66782.1"/>
    <property type="molecule type" value="Genomic_DNA"/>
</dbReference>
<dbReference type="PANTHER" id="PTHR31005">
    <property type="entry name" value="DUF4139 DOMAIN-CONTAINING PROTEIN"/>
    <property type="match status" value="1"/>
</dbReference>
<dbReference type="InterPro" id="IPR011935">
    <property type="entry name" value="CHP02231"/>
</dbReference>
<dbReference type="RefSeq" id="WP_162442835.1">
    <property type="nucleotide sequence ID" value="NZ_CP048222.1"/>
</dbReference>
<dbReference type="InterPro" id="IPR037291">
    <property type="entry name" value="DUF4139"/>
</dbReference>
<dbReference type="AlphaFoldDB" id="A0A6C0GGB3"/>
<evidence type="ECO:0000259" key="1">
    <source>
        <dbReference type="Pfam" id="PF13598"/>
    </source>
</evidence>
<protein>
    <submittedName>
        <fullName evidence="2">DUF4139 domain-containing protein</fullName>
    </submittedName>
</protein>
<keyword evidence="3" id="KW-1185">Reference proteome</keyword>
<organism evidence="2 3">
    <name type="scientific">Rhodocytophaga rosea</name>
    <dbReference type="NCBI Taxonomy" id="2704465"/>
    <lineage>
        <taxon>Bacteria</taxon>
        <taxon>Pseudomonadati</taxon>
        <taxon>Bacteroidota</taxon>
        <taxon>Cytophagia</taxon>
        <taxon>Cytophagales</taxon>
        <taxon>Rhodocytophagaceae</taxon>
        <taxon>Rhodocytophaga</taxon>
    </lineage>
</organism>